<dbReference type="InterPro" id="IPR036259">
    <property type="entry name" value="MFS_trans_sf"/>
</dbReference>
<evidence type="ECO:0008006" key="3">
    <source>
        <dbReference type="Google" id="ProtNLM"/>
    </source>
</evidence>
<dbReference type="EMBL" id="VSSQ01025813">
    <property type="protein sequence ID" value="MPM74204.1"/>
    <property type="molecule type" value="Genomic_DNA"/>
</dbReference>
<sequence>MPTFRILLALQTVIFGLLIFVRHPVVFSVLVCIVLLCYGGGFGVLPSLTKEMYGSKLMPSLYGALLTAWSVGGIVGPQVVAFMKDNYADKAGLYAFVVGGGLLIVGLALSLGYKDPREAG</sequence>
<feature type="transmembrane region" description="Helical" evidence="1">
    <location>
        <begin position="27"/>
        <end position="48"/>
    </location>
</feature>
<protein>
    <recommendedName>
        <fullName evidence="3">Major facilitator superfamily (MFS) profile domain-containing protein</fullName>
    </recommendedName>
</protein>
<dbReference type="Gene3D" id="1.20.1250.20">
    <property type="entry name" value="MFS general substrate transporter like domains"/>
    <property type="match status" value="1"/>
</dbReference>
<evidence type="ECO:0000313" key="2">
    <source>
        <dbReference type="EMBL" id="MPM74204.1"/>
    </source>
</evidence>
<proteinExistence type="predicted"/>
<keyword evidence="1" id="KW-1133">Transmembrane helix</keyword>
<dbReference type="AlphaFoldDB" id="A0A645CBA1"/>
<comment type="caution">
    <text evidence="2">The sequence shown here is derived from an EMBL/GenBank/DDBJ whole genome shotgun (WGS) entry which is preliminary data.</text>
</comment>
<keyword evidence="1" id="KW-0472">Membrane</keyword>
<accession>A0A645CBA1</accession>
<organism evidence="2">
    <name type="scientific">bioreactor metagenome</name>
    <dbReference type="NCBI Taxonomy" id="1076179"/>
    <lineage>
        <taxon>unclassified sequences</taxon>
        <taxon>metagenomes</taxon>
        <taxon>ecological metagenomes</taxon>
    </lineage>
</organism>
<evidence type="ECO:0000256" key="1">
    <source>
        <dbReference type="SAM" id="Phobius"/>
    </source>
</evidence>
<reference evidence="2" key="1">
    <citation type="submission" date="2019-08" db="EMBL/GenBank/DDBJ databases">
        <authorList>
            <person name="Kucharzyk K."/>
            <person name="Murdoch R.W."/>
            <person name="Higgins S."/>
            <person name="Loffler F."/>
        </authorList>
    </citation>
    <scope>NUCLEOTIDE SEQUENCE</scope>
</reference>
<feature type="transmembrane region" description="Helical" evidence="1">
    <location>
        <begin position="5"/>
        <end position="21"/>
    </location>
</feature>
<keyword evidence="1" id="KW-0812">Transmembrane</keyword>
<gene>
    <name evidence="2" type="ORF">SDC9_121189</name>
</gene>
<feature type="transmembrane region" description="Helical" evidence="1">
    <location>
        <begin position="93"/>
        <end position="113"/>
    </location>
</feature>
<feature type="transmembrane region" description="Helical" evidence="1">
    <location>
        <begin position="60"/>
        <end position="81"/>
    </location>
</feature>
<name>A0A645CBA1_9ZZZZ</name>
<dbReference type="SUPFAM" id="SSF103473">
    <property type="entry name" value="MFS general substrate transporter"/>
    <property type="match status" value="1"/>
</dbReference>